<dbReference type="PANTHER" id="PTHR36932:SF1">
    <property type="entry name" value="CAPSULAR POLYSACCHARIDE BIOSYNTHESIS PROTEIN"/>
    <property type="match status" value="1"/>
</dbReference>
<dbReference type="PANTHER" id="PTHR36932">
    <property type="entry name" value="CAPSULAR POLYSACCHARIDE BIOSYNTHESIS PROTEIN"/>
    <property type="match status" value="1"/>
</dbReference>
<dbReference type="EMBL" id="AEVS01000111">
    <property type="protein sequence ID" value="EGA63703.1"/>
    <property type="molecule type" value="Genomic_DNA"/>
</dbReference>
<dbReference type="OrthoDB" id="580775at2"/>
<proteinExistence type="predicted"/>
<reference evidence="2 3" key="1">
    <citation type="journal article" date="2012" name="Int. J. Syst. Evol. Microbiol.">
        <title>Vibrio caribbeanicus sp. nov., isolated from the marine sponge Scleritoderma cyanea.</title>
        <authorList>
            <person name="Hoffmann M."/>
            <person name="Monday S.R."/>
            <person name="Allard M.W."/>
            <person name="Strain E.A."/>
            <person name="Whittaker P."/>
            <person name="Naum M."/>
            <person name="McCarthy P.J."/>
            <person name="Lopez J.V."/>
            <person name="Fischer M."/>
            <person name="Brown E.W."/>
        </authorList>
    </citation>
    <scope>NUCLEOTIDE SEQUENCE [LARGE SCALE GENOMIC DNA]</scope>
    <source>
        <strain evidence="2 3">LMG 20546</strain>
    </source>
</reference>
<sequence length="180" mass="21370">MNRIISSLLWKFKNRHILKLYKELKEHESSLNTLSERKLKLLLSHAKSHVPYYRDIDLDRVEVNDLTSLPIMTKDILRNNFKELTSSSTLYPFWENTSGGSTGEPVKFLQDRNYQDWVDVTLYYYYKDMLKLDWTKSKKFIIWGSVDDFKKRTTISAKIKNYISNIVFSMLLILVMIGKN</sequence>
<organism evidence="2 3">
    <name type="scientific">Vibrio brasiliensis LMG 20546</name>
    <dbReference type="NCBI Taxonomy" id="945543"/>
    <lineage>
        <taxon>Bacteria</taxon>
        <taxon>Pseudomonadati</taxon>
        <taxon>Pseudomonadota</taxon>
        <taxon>Gammaproteobacteria</taxon>
        <taxon>Vibrionales</taxon>
        <taxon>Vibrionaceae</taxon>
        <taxon>Vibrio</taxon>
        <taxon>Vibrio oreintalis group</taxon>
    </lineage>
</organism>
<comment type="caution">
    <text evidence="2">The sequence shown here is derived from an EMBL/GenBank/DDBJ whole genome shotgun (WGS) entry which is preliminary data.</text>
</comment>
<dbReference type="InterPro" id="IPR053158">
    <property type="entry name" value="CapK_Type1_Caps_Biosynth"/>
</dbReference>
<gene>
    <name evidence="2" type="ORF">VIBR0546_16456</name>
</gene>
<name>E8M051_9VIBR</name>
<protein>
    <submittedName>
        <fullName evidence="2">CapK related-protein</fullName>
    </submittedName>
</protein>
<dbReference type="AlphaFoldDB" id="E8M051"/>
<dbReference type="Proteomes" id="UP000004371">
    <property type="component" value="Unassembled WGS sequence"/>
</dbReference>
<evidence type="ECO:0000256" key="1">
    <source>
        <dbReference type="SAM" id="Phobius"/>
    </source>
</evidence>
<dbReference type="InterPro" id="IPR042099">
    <property type="entry name" value="ANL_N_sf"/>
</dbReference>
<dbReference type="STRING" id="945543.VIBR0546_16456"/>
<keyword evidence="3" id="KW-1185">Reference proteome</keyword>
<dbReference type="Gene3D" id="3.40.50.12780">
    <property type="entry name" value="N-terminal domain of ligase-like"/>
    <property type="match status" value="1"/>
</dbReference>
<keyword evidence="1" id="KW-0472">Membrane</keyword>
<keyword evidence="1" id="KW-1133">Transmembrane helix</keyword>
<keyword evidence="1" id="KW-0812">Transmembrane</keyword>
<evidence type="ECO:0000313" key="2">
    <source>
        <dbReference type="EMBL" id="EGA63703.1"/>
    </source>
</evidence>
<dbReference type="RefSeq" id="WP_006881462.1">
    <property type="nucleotide sequence ID" value="NZ_AEVS01000111.1"/>
</dbReference>
<evidence type="ECO:0000313" key="3">
    <source>
        <dbReference type="Proteomes" id="UP000004371"/>
    </source>
</evidence>
<feature type="transmembrane region" description="Helical" evidence="1">
    <location>
        <begin position="159"/>
        <end position="178"/>
    </location>
</feature>
<accession>E8M051</accession>